<dbReference type="EMBL" id="CAMXCT010005701">
    <property type="protein sequence ID" value="CAI4013077.1"/>
    <property type="molecule type" value="Genomic_DNA"/>
</dbReference>
<name>A0A9P1GK06_9DINO</name>
<accession>A0A9P1GK06</accession>
<dbReference type="AlphaFoldDB" id="A0A9P1GK06"/>
<dbReference type="EMBL" id="CAMXCT020005701">
    <property type="protein sequence ID" value="CAL1166452.1"/>
    <property type="molecule type" value="Genomic_DNA"/>
</dbReference>
<evidence type="ECO:0000313" key="2">
    <source>
        <dbReference type="EMBL" id="CAL4800389.1"/>
    </source>
</evidence>
<dbReference type="EMBL" id="CAMXCT030005701">
    <property type="protein sequence ID" value="CAL4800389.1"/>
    <property type="molecule type" value="Genomic_DNA"/>
</dbReference>
<reference evidence="2 3" key="2">
    <citation type="submission" date="2024-05" db="EMBL/GenBank/DDBJ databases">
        <authorList>
            <person name="Chen Y."/>
            <person name="Shah S."/>
            <person name="Dougan E. K."/>
            <person name="Thang M."/>
            <person name="Chan C."/>
        </authorList>
    </citation>
    <scope>NUCLEOTIDE SEQUENCE [LARGE SCALE GENOMIC DNA]</scope>
</reference>
<proteinExistence type="predicted"/>
<keyword evidence="3" id="KW-1185">Reference proteome</keyword>
<sequence>MDSQHLCATEMEELALGSDIPISFGPLDAKVTSLMSKRRTPATSKSMAATLQISANQVPKLVASIFGLEASIGADVWGVAAKSTSWFMFSPPSYSPSESSDPLEKSLLQFFSLQSRLLVHCGNFNLNHESMPWARHAGFGQDLLRRILNHKERQGQPHPQPLRGLFRYFSF</sequence>
<organism evidence="1">
    <name type="scientific">Cladocopium goreaui</name>
    <dbReference type="NCBI Taxonomy" id="2562237"/>
    <lineage>
        <taxon>Eukaryota</taxon>
        <taxon>Sar</taxon>
        <taxon>Alveolata</taxon>
        <taxon>Dinophyceae</taxon>
        <taxon>Suessiales</taxon>
        <taxon>Symbiodiniaceae</taxon>
        <taxon>Cladocopium</taxon>
    </lineage>
</organism>
<reference evidence="1" key="1">
    <citation type="submission" date="2022-10" db="EMBL/GenBank/DDBJ databases">
        <authorList>
            <person name="Chen Y."/>
            <person name="Dougan E. K."/>
            <person name="Chan C."/>
            <person name="Rhodes N."/>
            <person name="Thang M."/>
        </authorList>
    </citation>
    <scope>NUCLEOTIDE SEQUENCE</scope>
</reference>
<dbReference type="Proteomes" id="UP001152797">
    <property type="component" value="Unassembled WGS sequence"/>
</dbReference>
<evidence type="ECO:0000313" key="1">
    <source>
        <dbReference type="EMBL" id="CAI4013077.1"/>
    </source>
</evidence>
<protein>
    <submittedName>
        <fullName evidence="1">Uncharacterized protein</fullName>
    </submittedName>
</protein>
<gene>
    <name evidence="1" type="ORF">C1SCF055_LOCUS38080</name>
</gene>
<comment type="caution">
    <text evidence="1">The sequence shown here is derived from an EMBL/GenBank/DDBJ whole genome shotgun (WGS) entry which is preliminary data.</text>
</comment>
<evidence type="ECO:0000313" key="3">
    <source>
        <dbReference type="Proteomes" id="UP001152797"/>
    </source>
</evidence>